<dbReference type="PANTHER" id="PTHR37316">
    <property type="entry name" value="TEICHOIC ACID GLYCEROL-PHOSPHATE PRIMASE"/>
    <property type="match status" value="1"/>
</dbReference>
<dbReference type="Pfam" id="PF04464">
    <property type="entry name" value="Glyphos_transf"/>
    <property type="match status" value="1"/>
</dbReference>
<dbReference type="RefSeq" id="WP_131446825.1">
    <property type="nucleotide sequence ID" value="NZ_SJZB01000033.1"/>
</dbReference>
<keyword evidence="9" id="KW-1185">Reference proteome</keyword>
<keyword evidence="7" id="KW-1133">Transmembrane helix</keyword>
<comment type="similarity">
    <text evidence="2">Belongs to the CDP-glycerol glycerophosphotransferase family.</text>
</comment>
<dbReference type="GO" id="GO:0019350">
    <property type="term" value="P:teichoic acid biosynthetic process"/>
    <property type="evidence" value="ECO:0007669"/>
    <property type="project" value="UniProtKB-KW"/>
</dbReference>
<dbReference type="PANTHER" id="PTHR37316:SF3">
    <property type="entry name" value="TEICHOIC ACID GLYCEROL-PHOSPHATE TRANSFERASE"/>
    <property type="match status" value="1"/>
</dbReference>
<dbReference type="InterPro" id="IPR007554">
    <property type="entry name" value="Glycerophosphate_synth"/>
</dbReference>
<dbReference type="Gene3D" id="3.40.50.11820">
    <property type="match status" value="1"/>
</dbReference>
<evidence type="ECO:0000256" key="7">
    <source>
        <dbReference type="SAM" id="Phobius"/>
    </source>
</evidence>
<name>A0A4R1BCG8_9PROT</name>
<dbReference type="Proteomes" id="UP000295443">
    <property type="component" value="Unassembled WGS sequence"/>
</dbReference>
<organism evidence="8 9">
    <name type="scientific">Parasulfuritortus cantonensis</name>
    <dbReference type="NCBI Taxonomy" id="2528202"/>
    <lineage>
        <taxon>Bacteria</taxon>
        <taxon>Pseudomonadati</taxon>
        <taxon>Pseudomonadota</taxon>
        <taxon>Betaproteobacteria</taxon>
        <taxon>Nitrosomonadales</taxon>
        <taxon>Thiobacillaceae</taxon>
        <taxon>Parasulfuritortus</taxon>
    </lineage>
</organism>
<accession>A0A4R1BCG8</accession>
<evidence type="ECO:0000256" key="4">
    <source>
        <dbReference type="ARBA" id="ARBA00022679"/>
    </source>
</evidence>
<dbReference type="GO" id="GO:0047355">
    <property type="term" value="F:CDP-glycerol glycerophosphotransferase activity"/>
    <property type="evidence" value="ECO:0007669"/>
    <property type="project" value="InterPro"/>
</dbReference>
<keyword evidence="7" id="KW-0812">Transmembrane</keyword>
<evidence type="ECO:0000256" key="2">
    <source>
        <dbReference type="ARBA" id="ARBA00010488"/>
    </source>
</evidence>
<comment type="caution">
    <text evidence="8">The sequence shown here is derived from an EMBL/GenBank/DDBJ whole genome shotgun (WGS) entry which is preliminary data.</text>
</comment>
<protein>
    <submittedName>
        <fullName evidence="8">CDP-glycerol--glycerophosphate glycerophosphotransferase</fullName>
    </submittedName>
</protein>
<feature type="transmembrane region" description="Helical" evidence="7">
    <location>
        <begin position="12"/>
        <end position="30"/>
    </location>
</feature>
<dbReference type="OrthoDB" id="9802649at2"/>
<dbReference type="EMBL" id="SJZB01000033">
    <property type="protein sequence ID" value="TCJ14739.1"/>
    <property type="molecule type" value="Genomic_DNA"/>
</dbReference>
<comment type="subcellular location">
    <subcellularLocation>
        <location evidence="1">Cell membrane</location>
        <topology evidence="1">Peripheral membrane protein</topology>
    </subcellularLocation>
</comment>
<dbReference type="AlphaFoldDB" id="A0A4R1BCG8"/>
<sequence length="392" mass="44314">MKIDKSNPLHWLYLAAFTVNAALVLVARWFRRGGRDAVILYGHKLNGNLKAILAHAATVAGGPRLFFLTMDPVYYRALKKAGHPVLLGLNPLHMFRLAGAYALVSDHGLHALILLLKFSDLKFVDVWHGIPFKGFDRDDFRVQQRYDEVWVASELLRKLYIGRFGFRPEVVKVTGYARTDGLVDGGVGRGRVLEKLGIADPGMKIVLFAPTWQQDDANRSIFPFGVEEDAFLARLNAFCLEHGAVCVLRKHLNTRSGSEKVWERVLHRPYEDYPDAEEILLVSDCLICDWSSIAFDYLLLDRPTLFLDVPPPFRKGLSLDASYRFGQVVGDMDTMFSTLGHCLGDPEAYRRQHGATYRRVRQQIYGDMADGQAAERCYIRLLNLAQGCPARE</sequence>
<gene>
    <name evidence="8" type="ORF">EZJ19_09155</name>
</gene>
<evidence type="ECO:0000256" key="6">
    <source>
        <dbReference type="ARBA" id="ARBA00023136"/>
    </source>
</evidence>
<proteinExistence type="inferred from homology"/>
<keyword evidence="5" id="KW-0777">Teichoic acid biosynthesis</keyword>
<dbReference type="InterPro" id="IPR043148">
    <property type="entry name" value="TagF_C"/>
</dbReference>
<evidence type="ECO:0000256" key="1">
    <source>
        <dbReference type="ARBA" id="ARBA00004202"/>
    </source>
</evidence>
<keyword evidence="3" id="KW-1003">Cell membrane</keyword>
<dbReference type="SUPFAM" id="SSF53756">
    <property type="entry name" value="UDP-Glycosyltransferase/glycogen phosphorylase"/>
    <property type="match status" value="1"/>
</dbReference>
<evidence type="ECO:0000256" key="5">
    <source>
        <dbReference type="ARBA" id="ARBA00022944"/>
    </source>
</evidence>
<dbReference type="Gene3D" id="3.40.50.12580">
    <property type="match status" value="1"/>
</dbReference>
<evidence type="ECO:0000313" key="8">
    <source>
        <dbReference type="EMBL" id="TCJ14739.1"/>
    </source>
</evidence>
<dbReference type="GO" id="GO:0005886">
    <property type="term" value="C:plasma membrane"/>
    <property type="evidence" value="ECO:0007669"/>
    <property type="project" value="UniProtKB-SubCell"/>
</dbReference>
<dbReference type="InterPro" id="IPR051612">
    <property type="entry name" value="Teichoic_Acid_Biosynth"/>
</dbReference>
<evidence type="ECO:0000313" key="9">
    <source>
        <dbReference type="Proteomes" id="UP000295443"/>
    </source>
</evidence>
<keyword evidence="6 7" id="KW-0472">Membrane</keyword>
<reference evidence="8 9" key="1">
    <citation type="submission" date="2019-03" db="EMBL/GenBank/DDBJ databases">
        <title>Genome sequence of Thiobacillaceae bacterium LSR1, a sulfur-oxidizing bacterium isolated from freshwater sediment.</title>
        <authorList>
            <person name="Li S."/>
        </authorList>
    </citation>
    <scope>NUCLEOTIDE SEQUENCE [LARGE SCALE GENOMIC DNA]</scope>
    <source>
        <strain evidence="8 9">LSR1</strain>
    </source>
</reference>
<keyword evidence="4 8" id="KW-0808">Transferase</keyword>
<dbReference type="InterPro" id="IPR043149">
    <property type="entry name" value="TagF_N"/>
</dbReference>
<evidence type="ECO:0000256" key="3">
    <source>
        <dbReference type="ARBA" id="ARBA00022475"/>
    </source>
</evidence>